<dbReference type="RefSeq" id="WP_107044447.1">
    <property type="nucleotide sequence ID" value="NZ_NWTX01000014.1"/>
</dbReference>
<comment type="caution">
    <text evidence="2">The sequence shown here is derived from an EMBL/GenBank/DDBJ whole genome shotgun (WGS) entry which is preliminary data.</text>
</comment>
<keyword evidence="1" id="KW-0472">Membrane</keyword>
<evidence type="ECO:0000256" key="1">
    <source>
        <dbReference type="SAM" id="Phobius"/>
    </source>
</evidence>
<dbReference type="EMBL" id="NWTX01000014">
    <property type="protein sequence ID" value="PST46014.1"/>
    <property type="molecule type" value="Genomic_DNA"/>
</dbReference>
<accession>A0A2T3G955</accession>
<reference evidence="3" key="1">
    <citation type="submission" date="2017-09" db="EMBL/GenBank/DDBJ databases">
        <authorList>
            <person name="Sela D.A."/>
            <person name="Albert K."/>
        </authorList>
    </citation>
    <scope>NUCLEOTIDE SEQUENCE [LARGE SCALE GENOMIC DNA]</scope>
    <source>
        <strain evidence="3">UMA51805</strain>
    </source>
</reference>
<keyword evidence="3" id="KW-1185">Reference proteome</keyword>
<proteinExistence type="predicted"/>
<evidence type="ECO:0000313" key="3">
    <source>
        <dbReference type="Proteomes" id="UP000240228"/>
    </source>
</evidence>
<gene>
    <name evidence="2" type="ORF">CPA40_08020</name>
</gene>
<organism evidence="2 3">
    <name type="scientific">Bifidobacterium callitrichos</name>
    <dbReference type="NCBI Taxonomy" id="762209"/>
    <lineage>
        <taxon>Bacteria</taxon>
        <taxon>Bacillati</taxon>
        <taxon>Actinomycetota</taxon>
        <taxon>Actinomycetes</taxon>
        <taxon>Bifidobacteriales</taxon>
        <taxon>Bifidobacteriaceae</taxon>
        <taxon>Bifidobacterium</taxon>
    </lineage>
</organism>
<evidence type="ECO:0000313" key="2">
    <source>
        <dbReference type="EMBL" id="PST46014.1"/>
    </source>
</evidence>
<keyword evidence="1" id="KW-0812">Transmembrane</keyword>
<dbReference type="Proteomes" id="UP000240228">
    <property type="component" value="Unassembled WGS sequence"/>
</dbReference>
<keyword evidence="1" id="KW-1133">Transmembrane helix</keyword>
<protein>
    <submittedName>
        <fullName evidence="2">Uncharacterized protein</fullName>
    </submittedName>
</protein>
<feature type="transmembrane region" description="Helical" evidence="1">
    <location>
        <begin position="119"/>
        <end position="140"/>
    </location>
</feature>
<sequence length="173" mass="19620">MASTYERRPRGDGFIGYEYTSRAVDERHESMVADAYRNFGWIPDGSRNGRLNFKRDRTLTNRTELVRLQRQFDSHMRELESLEQAPRRKATMVGLTMGFAGCVLLGGATFAYLGGLLVLMIALAIPGFACWIGAYPLSLVTQRNETERNEPVIDHLYDVSIEVCRKANALLNR</sequence>
<feature type="transmembrane region" description="Helical" evidence="1">
    <location>
        <begin position="92"/>
        <end position="113"/>
    </location>
</feature>
<reference evidence="2 3" key="2">
    <citation type="submission" date="2018-03" db="EMBL/GenBank/DDBJ databases">
        <title>The comparative genomics of Bifidobacterium callitrichos reflects dietary carbohydrate utilization within the common marmoset gut.</title>
        <authorList>
            <person name="Rani A."/>
        </authorList>
    </citation>
    <scope>NUCLEOTIDE SEQUENCE [LARGE SCALE GENOMIC DNA]</scope>
    <source>
        <strain evidence="2 3">UMA51805</strain>
    </source>
</reference>
<name>A0A2T3G955_9BIFI</name>
<dbReference type="AlphaFoldDB" id="A0A2T3G955"/>